<comment type="caution">
    <text evidence="1">The sequence shown here is derived from an EMBL/GenBank/DDBJ whole genome shotgun (WGS) entry which is preliminary data.</text>
</comment>
<protein>
    <submittedName>
        <fullName evidence="1">DNA-binding protein</fullName>
    </submittedName>
</protein>
<reference evidence="1 2" key="1">
    <citation type="submission" date="2018-08" db="EMBL/GenBank/DDBJ databases">
        <title>A genome reference for cultivated species of the human gut microbiota.</title>
        <authorList>
            <person name="Zou Y."/>
            <person name="Xue W."/>
            <person name="Luo G."/>
        </authorList>
    </citation>
    <scope>NUCLEOTIDE SEQUENCE [LARGE SCALE GENOMIC DNA]</scope>
    <source>
        <strain evidence="1 2">AF28-11</strain>
    </source>
</reference>
<name>A0A412B4H2_BACUN</name>
<sequence length="186" mass="22700">MEEKSMMKKLLTQRIKKTEEIPKYLSIKQAKLYLEKKEFLVNESKLYKMTSESKILFYQLGNRNYFFPDEQEEWLQEQLGMKSETSRYFTGRDTINYITKSAQLKKEKMTTIKDLKQFIKFWIHQKCLIFKGQSFKYEPFWNEYKEYCSKHNYPIPDELLFWTILDDCGLQIDVDEKREMIVILSR</sequence>
<evidence type="ECO:0000313" key="1">
    <source>
        <dbReference type="EMBL" id="RGQ47258.1"/>
    </source>
</evidence>
<accession>A0A412B4H2</accession>
<dbReference type="RefSeq" id="WP_117976947.1">
    <property type="nucleotide sequence ID" value="NZ_JAQENE010000012.1"/>
</dbReference>
<gene>
    <name evidence="1" type="ORF">DWY92_19490</name>
</gene>
<organism evidence="1 2">
    <name type="scientific">Bacteroides uniformis</name>
    <dbReference type="NCBI Taxonomy" id="820"/>
    <lineage>
        <taxon>Bacteria</taxon>
        <taxon>Pseudomonadati</taxon>
        <taxon>Bacteroidota</taxon>
        <taxon>Bacteroidia</taxon>
        <taxon>Bacteroidales</taxon>
        <taxon>Bacteroidaceae</taxon>
        <taxon>Bacteroides</taxon>
    </lineage>
</organism>
<proteinExistence type="predicted"/>
<dbReference type="Proteomes" id="UP000283680">
    <property type="component" value="Unassembled WGS sequence"/>
</dbReference>
<evidence type="ECO:0000313" key="2">
    <source>
        <dbReference type="Proteomes" id="UP000283680"/>
    </source>
</evidence>
<dbReference type="GO" id="GO:0003677">
    <property type="term" value="F:DNA binding"/>
    <property type="evidence" value="ECO:0007669"/>
    <property type="project" value="UniProtKB-KW"/>
</dbReference>
<dbReference type="AlphaFoldDB" id="A0A412B4H2"/>
<dbReference type="EMBL" id="QRTH01000017">
    <property type="protein sequence ID" value="RGQ47258.1"/>
    <property type="molecule type" value="Genomic_DNA"/>
</dbReference>
<keyword evidence="1" id="KW-0238">DNA-binding</keyword>